<reference evidence="2 3" key="1">
    <citation type="submission" date="2018-03" db="EMBL/GenBank/DDBJ databases">
        <title>Genomic Encyclopedia of Archaeal and Bacterial Type Strains, Phase II (KMG-II): from individual species to whole genera.</title>
        <authorList>
            <person name="Goeker M."/>
        </authorList>
    </citation>
    <scope>NUCLEOTIDE SEQUENCE [LARGE SCALE GENOMIC DNA]</scope>
    <source>
        <strain evidence="2 3">DSM 44889</strain>
    </source>
</reference>
<feature type="transmembrane region" description="Helical" evidence="1">
    <location>
        <begin position="25"/>
        <end position="48"/>
    </location>
</feature>
<feature type="transmembrane region" description="Helical" evidence="1">
    <location>
        <begin position="80"/>
        <end position="100"/>
    </location>
</feature>
<proteinExistence type="predicted"/>
<dbReference type="RefSeq" id="WP_109775432.1">
    <property type="nucleotide sequence ID" value="NZ_QGDQ01000021.1"/>
</dbReference>
<comment type="caution">
    <text evidence="2">The sequence shown here is derived from an EMBL/GenBank/DDBJ whole genome shotgun (WGS) entry which is preliminary data.</text>
</comment>
<dbReference type="AlphaFoldDB" id="A0A316A1M1"/>
<evidence type="ECO:0000313" key="3">
    <source>
        <dbReference type="Proteomes" id="UP000245469"/>
    </source>
</evidence>
<feature type="transmembrane region" description="Helical" evidence="1">
    <location>
        <begin position="121"/>
        <end position="145"/>
    </location>
</feature>
<protein>
    <submittedName>
        <fullName evidence="2">Uncharacterized protein</fullName>
    </submittedName>
</protein>
<dbReference type="OrthoDB" id="5192526at2"/>
<name>A0A316A1M1_9ACTN</name>
<keyword evidence="1" id="KW-1133">Transmembrane helix</keyword>
<gene>
    <name evidence="2" type="ORF">BXY45_1215</name>
</gene>
<keyword evidence="1" id="KW-0812">Transmembrane</keyword>
<sequence>MSVSDDAVSADLVEGPLGPLRPRQLLLITGTVIACAGLFAVTVLHGYLANGLLQVPVDQISNGAYDPRDLPDPPSTLSQVLGYLAIATAPLAGFSALMVSGADVLQSVHDHRSPREMVPSAAVVLLAVAMLAGCAALSPIASWWLD</sequence>
<keyword evidence="1" id="KW-0472">Membrane</keyword>
<keyword evidence="3" id="KW-1185">Reference proteome</keyword>
<accession>A0A316A1M1</accession>
<organism evidence="2 3">
    <name type="scientific">Quadrisphaera granulorum</name>
    <dbReference type="NCBI Taxonomy" id="317664"/>
    <lineage>
        <taxon>Bacteria</taxon>
        <taxon>Bacillati</taxon>
        <taxon>Actinomycetota</taxon>
        <taxon>Actinomycetes</taxon>
        <taxon>Kineosporiales</taxon>
        <taxon>Kineosporiaceae</taxon>
        <taxon>Quadrisphaera</taxon>
    </lineage>
</organism>
<evidence type="ECO:0000256" key="1">
    <source>
        <dbReference type="SAM" id="Phobius"/>
    </source>
</evidence>
<dbReference type="EMBL" id="QGDQ01000021">
    <property type="protein sequence ID" value="PWJ51128.1"/>
    <property type="molecule type" value="Genomic_DNA"/>
</dbReference>
<dbReference type="Proteomes" id="UP000245469">
    <property type="component" value="Unassembled WGS sequence"/>
</dbReference>
<evidence type="ECO:0000313" key="2">
    <source>
        <dbReference type="EMBL" id="PWJ51128.1"/>
    </source>
</evidence>